<name>A0ABT2EEK1_9GAMM</name>
<dbReference type="Proteomes" id="UP001165542">
    <property type="component" value="Unassembled WGS sequence"/>
</dbReference>
<dbReference type="InterPro" id="IPR011836">
    <property type="entry name" value="YhdP"/>
</dbReference>
<keyword evidence="3" id="KW-1185">Reference proteome</keyword>
<evidence type="ECO:0000259" key="1">
    <source>
        <dbReference type="Pfam" id="PF13116"/>
    </source>
</evidence>
<reference evidence="2" key="1">
    <citation type="submission" date="2021-11" db="EMBL/GenBank/DDBJ databases">
        <title>Halomonas sp., isolated from a coastal aquaculture zone in Dongshan Bay.</title>
        <authorList>
            <person name="Lin W."/>
        </authorList>
    </citation>
    <scope>NUCLEOTIDE SEQUENCE</scope>
    <source>
        <strain evidence="2">Yzlin-01</strain>
    </source>
</reference>
<dbReference type="PANTHER" id="PTHR38690">
    <property type="entry name" value="PROTEASE-RELATED"/>
    <property type="match status" value="1"/>
</dbReference>
<dbReference type="InterPro" id="IPR025263">
    <property type="entry name" value="YhdP_central"/>
</dbReference>
<comment type="caution">
    <text evidence="2">The sequence shown here is derived from an EMBL/GenBank/DDBJ whole genome shotgun (WGS) entry which is preliminary data.</text>
</comment>
<evidence type="ECO:0000313" key="2">
    <source>
        <dbReference type="EMBL" id="MCS2609990.1"/>
    </source>
</evidence>
<sequence length="1289" mass="140004">MTMMRPLRWVVHALAVVLACVALLSLLLRALVANAEVLTPRIEALLSSLTDATVTIDHFSLDLARNDLQLHLKGLNARADDQPLVALDSLELSLDLWASLRQLMPVFGDAELEGLDFHLYEGINGTWQWPEPATLPLYLIPETELDLPRVDFWSELLVRQSARIEQAQLVLHGQHDTLMLKAPELLLSGNDTRSRLQGSIDVVEGLRRDGPVTQQAVTLRGEMRPGEHGIDDFSADLEVELAFDAFIALVDLFRPEYAAHLEQVGGDMRLWGSWQAGRFDSAHLDLHIPQLTLRQALQYAVLRDIEAQGVWQRDGDGGQAWLSGDAKSVKWAQPTGYVAGPALPRTWYAEHRPGRWEVRTSEFELASLVAWRDFLFLPESITRVMDTLAPRGEVTGLRLGQRDGQWGVDAALTNVSVLPWQQAPGGGPVDAWVQARDERGRVEFTSPGESTLYFPEVFASPIRLTSASGEVEWVYDGPSTMVSGKRLRAAWNGADVEGGFGLYAGESGGHLGLDLAFANADARGTPLIHWLPMNLFDANLREWLGQDIGGIVERGVVRVSQPWRSGRDRNDAESERLGTATVGLEIRDGHLPMGDELPMLEAMNGRLLWQNEVLEAQIDHAESHGVVASQGELRYADDTLALSGALQSDGDSLLAFLKALPVEGLETLDDLRASGEVTGDVALALPLDEPERLALEVNTAPRFDWVRYLPLGVEARSIAGELTWQQRDEAYALTGSVDGRALGGSVRAEVDTPHNTVRLSGEATPEALFALADSDMDPARLPLTGHTAWQGRVTLEPSVRLEIESALSGIRSTLPPPFDKRAGEAWPWRLGIDFDQSHLVSRLGSLASVEANAINEQWRGAVAVGNALDTGVTLPQSGWRLAAGLDEVDIDAWQQALSPLLDSGEEHSFDLSDLALPPLQGQFDIGCLRLRGACVEQLRAEASAQGSSAQLTLEGNTLSGRARYSANERYPLDISVVSLALDPWLDVGERVEPQPVAAPGHWLNELDTDQSPPMGLPEWLGELPDGRLRVAEISWDGGRAGPLTAYWQSAEDGLTLSPVGLTLGQLTARGALHWQGNRINSHTHAALSLAGRDVGTALERLGQPAAMRSSELSASATLDWPGAPWQFLPYRAGGELAAEVKDGSFLALDSAPVKLVGLLNFDNILRRLRLDFSDVTERGTAFDHIQGEADIAAGQLRLRGPLQIDMPSANLRLTGSVDLAQRTLDQRLGVVLPVSQALPVAALAAGAPIAGGVLLVVHQLFGDALGRATTIHYRVRGPWSSPQVTLEGT</sequence>
<evidence type="ECO:0000313" key="3">
    <source>
        <dbReference type="Proteomes" id="UP001165542"/>
    </source>
</evidence>
<organism evidence="2 3">
    <name type="scientific">Halomonas dongshanensis</name>
    <dbReference type="NCBI Taxonomy" id="2890835"/>
    <lineage>
        <taxon>Bacteria</taxon>
        <taxon>Pseudomonadati</taxon>
        <taxon>Pseudomonadota</taxon>
        <taxon>Gammaproteobacteria</taxon>
        <taxon>Oceanospirillales</taxon>
        <taxon>Halomonadaceae</taxon>
        <taxon>Halomonas</taxon>
    </lineage>
</organism>
<dbReference type="Pfam" id="PF13116">
    <property type="entry name" value="YhdP"/>
    <property type="match status" value="1"/>
</dbReference>
<dbReference type="PROSITE" id="PS51257">
    <property type="entry name" value="PROKAR_LIPOPROTEIN"/>
    <property type="match status" value="1"/>
</dbReference>
<dbReference type="PANTHER" id="PTHR38690:SF1">
    <property type="entry name" value="PROTEASE"/>
    <property type="match status" value="1"/>
</dbReference>
<proteinExistence type="predicted"/>
<accession>A0ABT2EEK1</accession>
<gene>
    <name evidence="2" type="ORF">LLY24_11765</name>
</gene>
<dbReference type="RefSeq" id="WP_259036494.1">
    <property type="nucleotide sequence ID" value="NZ_JAJISC010000005.1"/>
</dbReference>
<dbReference type="EMBL" id="JAJISC010000005">
    <property type="protein sequence ID" value="MCS2609990.1"/>
    <property type="molecule type" value="Genomic_DNA"/>
</dbReference>
<protein>
    <submittedName>
        <fullName evidence="2">DUF3971 domain-containing protein</fullName>
    </submittedName>
</protein>
<feature type="domain" description="YhdP central" evidence="1">
    <location>
        <begin position="1"/>
        <end position="1284"/>
    </location>
</feature>